<dbReference type="Gene3D" id="2.40.160.10">
    <property type="entry name" value="Porin"/>
    <property type="match status" value="1"/>
</dbReference>
<accession>A0A8J7C280</accession>
<dbReference type="Proteomes" id="UP000648239">
    <property type="component" value="Unassembled WGS sequence"/>
</dbReference>
<evidence type="ECO:0008006" key="3">
    <source>
        <dbReference type="Google" id="ProtNLM"/>
    </source>
</evidence>
<gene>
    <name evidence="1" type="ORF">IFK94_12125</name>
</gene>
<dbReference type="EMBL" id="JACXWD010000046">
    <property type="protein sequence ID" value="MBD3868865.1"/>
    <property type="molecule type" value="Genomic_DNA"/>
</dbReference>
<evidence type="ECO:0000313" key="2">
    <source>
        <dbReference type="Proteomes" id="UP000648239"/>
    </source>
</evidence>
<evidence type="ECO:0000313" key="1">
    <source>
        <dbReference type="EMBL" id="MBD3868865.1"/>
    </source>
</evidence>
<dbReference type="InterPro" id="IPR010870">
    <property type="entry name" value="Porin_O/P"/>
</dbReference>
<dbReference type="Pfam" id="PF07396">
    <property type="entry name" value="Porin_O_P"/>
    <property type="match status" value="1"/>
</dbReference>
<dbReference type="AlphaFoldDB" id="A0A8J7C280"/>
<dbReference type="InterPro" id="IPR023614">
    <property type="entry name" value="Porin_dom_sf"/>
</dbReference>
<reference evidence="1 2" key="1">
    <citation type="submission" date="2020-08" db="EMBL/GenBank/DDBJ databases">
        <title>Acidobacteriota in marine sediments use diverse sulfur dissimilation pathways.</title>
        <authorList>
            <person name="Wasmund K."/>
        </authorList>
    </citation>
    <scope>NUCLEOTIDE SEQUENCE [LARGE SCALE GENOMIC DNA]</scope>
    <source>
        <strain evidence="1">MAG AM4</strain>
    </source>
</reference>
<organism evidence="1 2">
    <name type="scientific">Candidatus Polarisedimenticola svalbardensis</name>
    <dbReference type="NCBI Taxonomy" id="2886004"/>
    <lineage>
        <taxon>Bacteria</taxon>
        <taxon>Pseudomonadati</taxon>
        <taxon>Acidobacteriota</taxon>
        <taxon>Candidatus Polarisedimenticolia</taxon>
        <taxon>Candidatus Polarisedimenticolales</taxon>
        <taxon>Candidatus Polarisedimenticolaceae</taxon>
        <taxon>Candidatus Polarisedimenticola</taxon>
    </lineage>
</organism>
<name>A0A8J7C280_9BACT</name>
<proteinExistence type="predicted"/>
<sequence>MLKRLTIHILAVAMILPMLAGISLAGIVVHEEGDKKIEIGARVQVQYHMEDPDGGESSDELFFRRLRPYIMGSVSKNWMAKVQFDVGKASGDNEVAVKDAWMRYTGWDGLKLTIGNQKMPFSREALTSSKRQQLVERTFVGDHNYGTPDRMIGFRLDGATGNKKVTWGIGVGAAELDPDEDKMDFDSGANHGSDWNEGTLVAGRVDFHPFGNLKMGQGDFDRKKKLTVSVAAFTWSNDDDNNGSAESLDSANGFEASFGFRAAGWSVDGEYQMISGDLVDSMMTAGLYVGGTTDLDKYAVEGGYMFRKDKFEIVAGYESLDADNYQEAWNRASVGMNYFWNKHMSKVQLTYRMGENLDGITGADEDELFVQFQQVF</sequence>
<dbReference type="SUPFAM" id="SSF56935">
    <property type="entry name" value="Porins"/>
    <property type="match status" value="1"/>
</dbReference>
<protein>
    <recommendedName>
        <fullName evidence="3">Phosphate-selective porin O and P</fullName>
    </recommendedName>
</protein>
<comment type="caution">
    <text evidence="1">The sequence shown here is derived from an EMBL/GenBank/DDBJ whole genome shotgun (WGS) entry which is preliminary data.</text>
</comment>